<evidence type="ECO:0000256" key="2">
    <source>
        <dbReference type="SAM" id="SignalP"/>
    </source>
</evidence>
<feature type="chain" id="PRO_5022868615" description="Chromosome partition protein Smc" evidence="2">
    <location>
        <begin position="27"/>
        <end position="199"/>
    </location>
</feature>
<evidence type="ECO:0000313" key="4">
    <source>
        <dbReference type="Proteomes" id="UP000324233"/>
    </source>
</evidence>
<name>A0A5B9VUK1_9BACT</name>
<dbReference type="RefSeq" id="WP_148590502.1">
    <property type="nucleotide sequence ID" value="NZ_CP042997.1"/>
</dbReference>
<feature type="coiled-coil region" evidence="1">
    <location>
        <begin position="151"/>
        <end position="178"/>
    </location>
</feature>
<evidence type="ECO:0008006" key="5">
    <source>
        <dbReference type="Google" id="ProtNLM"/>
    </source>
</evidence>
<keyword evidence="1" id="KW-0175">Coiled coil</keyword>
<sequence precursor="true">MNFRSIPARRALMTLAVAGLAAYASAFSLAQQMARPVTVPVPAGGSAVTIAPAQAAGDTTYYRTYSDDVLAPAQAAGTALFRAYGEAGRAWSPVDLARHRASSQLSAKEASIAQEADSLARQLESADSDAKRSDLKAKLSEALGKQFDLRQERHQKEIEALEAQVKKLKDLVDKRKENRSEIISRRLDQVVRDAQGLGF</sequence>
<feature type="signal peptide" evidence="2">
    <location>
        <begin position="1"/>
        <end position="26"/>
    </location>
</feature>
<organism evidence="3 4">
    <name type="scientific">Aquisphaera giovannonii</name>
    <dbReference type="NCBI Taxonomy" id="406548"/>
    <lineage>
        <taxon>Bacteria</taxon>
        <taxon>Pseudomonadati</taxon>
        <taxon>Planctomycetota</taxon>
        <taxon>Planctomycetia</taxon>
        <taxon>Isosphaerales</taxon>
        <taxon>Isosphaeraceae</taxon>
        <taxon>Aquisphaera</taxon>
    </lineage>
</organism>
<gene>
    <name evidence="3" type="ORF">OJF2_02440</name>
</gene>
<evidence type="ECO:0000256" key="1">
    <source>
        <dbReference type="SAM" id="Coils"/>
    </source>
</evidence>
<dbReference type="Proteomes" id="UP000324233">
    <property type="component" value="Chromosome"/>
</dbReference>
<dbReference type="KEGG" id="agv:OJF2_02440"/>
<keyword evidence="4" id="KW-1185">Reference proteome</keyword>
<protein>
    <recommendedName>
        <fullName evidence="5">Chromosome partition protein Smc</fullName>
    </recommendedName>
</protein>
<dbReference type="EMBL" id="CP042997">
    <property type="protein sequence ID" value="QEH31779.1"/>
    <property type="molecule type" value="Genomic_DNA"/>
</dbReference>
<keyword evidence="2" id="KW-0732">Signal</keyword>
<evidence type="ECO:0000313" key="3">
    <source>
        <dbReference type="EMBL" id="QEH31779.1"/>
    </source>
</evidence>
<reference evidence="3 4" key="1">
    <citation type="submission" date="2019-08" db="EMBL/GenBank/DDBJ databases">
        <title>Deep-cultivation of Planctomycetes and their phenomic and genomic characterization uncovers novel biology.</title>
        <authorList>
            <person name="Wiegand S."/>
            <person name="Jogler M."/>
            <person name="Boedeker C."/>
            <person name="Pinto D."/>
            <person name="Vollmers J."/>
            <person name="Rivas-Marin E."/>
            <person name="Kohn T."/>
            <person name="Peeters S.H."/>
            <person name="Heuer A."/>
            <person name="Rast P."/>
            <person name="Oberbeckmann S."/>
            <person name="Bunk B."/>
            <person name="Jeske O."/>
            <person name="Meyerdierks A."/>
            <person name="Storesund J.E."/>
            <person name="Kallscheuer N."/>
            <person name="Luecker S."/>
            <person name="Lage O.M."/>
            <person name="Pohl T."/>
            <person name="Merkel B.J."/>
            <person name="Hornburger P."/>
            <person name="Mueller R.-W."/>
            <person name="Bruemmer F."/>
            <person name="Labrenz M."/>
            <person name="Spormann A.M."/>
            <person name="Op den Camp H."/>
            <person name="Overmann J."/>
            <person name="Amann R."/>
            <person name="Jetten M.S.M."/>
            <person name="Mascher T."/>
            <person name="Medema M.H."/>
            <person name="Devos D.P."/>
            <person name="Kaster A.-K."/>
            <person name="Ovreas L."/>
            <person name="Rohde M."/>
            <person name="Galperin M.Y."/>
            <person name="Jogler C."/>
        </authorList>
    </citation>
    <scope>NUCLEOTIDE SEQUENCE [LARGE SCALE GENOMIC DNA]</scope>
    <source>
        <strain evidence="3 4">OJF2</strain>
    </source>
</reference>
<dbReference type="AlphaFoldDB" id="A0A5B9VUK1"/>
<proteinExistence type="predicted"/>
<accession>A0A5B9VUK1</accession>